<keyword evidence="2" id="KW-1185">Reference proteome</keyword>
<organism evidence="1 2">
    <name type="scientific">Cotesia congregata</name>
    <name type="common">Parasitoid wasp</name>
    <name type="synonym">Apanteles congregatus</name>
    <dbReference type="NCBI Taxonomy" id="51543"/>
    <lineage>
        <taxon>Eukaryota</taxon>
        <taxon>Metazoa</taxon>
        <taxon>Ecdysozoa</taxon>
        <taxon>Arthropoda</taxon>
        <taxon>Hexapoda</taxon>
        <taxon>Insecta</taxon>
        <taxon>Pterygota</taxon>
        <taxon>Neoptera</taxon>
        <taxon>Endopterygota</taxon>
        <taxon>Hymenoptera</taxon>
        <taxon>Apocrita</taxon>
        <taxon>Ichneumonoidea</taxon>
        <taxon>Braconidae</taxon>
        <taxon>Microgastrinae</taxon>
        <taxon>Cotesia</taxon>
    </lineage>
</organism>
<evidence type="ECO:0000313" key="2">
    <source>
        <dbReference type="Proteomes" id="UP000786811"/>
    </source>
</evidence>
<gene>
    <name evidence="1" type="ORF">HICCMSTLAB_LOCUS2770</name>
</gene>
<proteinExistence type="predicted"/>
<dbReference type="EMBL" id="CAJNRD030001117">
    <property type="protein sequence ID" value="CAG5078528.1"/>
    <property type="molecule type" value="Genomic_DNA"/>
</dbReference>
<protein>
    <recommendedName>
        <fullName evidence="3">C2H2-type domain-containing protein</fullName>
    </recommendedName>
</protein>
<dbReference type="PANTHER" id="PTHR31912:SF34">
    <property type="entry name" value="NOTOCHORD-RELATED PROTEIN"/>
    <property type="match status" value="1"/>
</dbReference>
<reference evidence="1" key="1">
    <citation type="submission" date="2021-04" db="EMBL/GenBank/DDBJ databases">
        <authorList>
            <person name="Chebbi M.A.C M."/>
        </authorList>
    </citation>
    <scope>NUCLEOTIDE SEQUENCE</scope>
</reference>
<comment type="caution">
    <text evidence="1">The sequence shown here is derived from an EMBL/GenBank/DDBJ whole genome shotgun (WGS) entry which is preliminary data.</text>
</comment>
<dbReference type="Proteomes" id="UP000786811">
    <property type="component" value="Unassembled WGS sequence"/>
</dbReference>
<evidence type="ECO:0008006" key="3">
    <source>
        <dbReference type="Google" id="ProtNLM"/>
    </source>
</evidence>
<evidence type="ECO:0000313" key="1">
    <source>
        <dbReference type="EMBL" id="CAG5078528.1"/>
    </source>
</evidence>
<name>A0A8J2H6F0_COTCN</name>
<dbReference type="PANTHER" id="PTHR31912">
    <property type="entry name" value="IP13529P"/>
    <property type="match status" value="1"/>
</dbReference>
<sequence>MEKFLEDWQLLSLWPIFSEHELNDFETFDDYMTLSSQEEIKELIPKAGLKVKLLKKYQEQKQLQVLNVSQTQTTVASDIVLDIPASFPSTSGPVLTEEEAILLKLISTENDLAGSQHKVVLDTSEVDNSTPESVNEDPPLKKRKLSSIDYVDLQELLNDHPLGPSVLTEKNLEKLAQDFKKCFPNECIESYYIASESKKNSKTGKPIGAKGKLVNSYKNNCTWIREGLQWEEIGKAKAQKISVNAAIHTVTDVDDTELIDSKAWLVTNRDKENLLMHWELCYEQRRKEINSNKFKGITEIFEDWPVLKENIGCELIEIDFEKLFGTINFAAQWENYFKKTVKFFQKKSKNLIIEELELLDQPNLSEDSIHILQAKILIFLLAPKSNKAIIKSAKNNGGFWRPDAKEAQADVFVHVKIAGDIEKVVRKKSRKYGKLGLHMQPFIIIVGQDLQSITKFYVRVDSVQYEVESFLKCLEIIQKLSLIFKVSYSLASENFWYFVQGGICEITTKEDTKIPSVLDLINNLVEHLSTSHPLERSYNCFNKDCFRKFLNIVDLKSHIFKCPYLQHEKKNNNNDMIQTNMLTFLGKLYNNSSITNSVVQEIISNTLALTEEMKKFYLQKIMAITPPETHQPLISLFSQNNFDYLSTECKRMTYFKSLNVYIPPEKVIISEISDDKKVNGSTMRTTKTCYAQFASMTEGLKYFFELPNVLQEVLKYMNEEVTKTHYNNCYTSLFQGTIWQQVAKQYVGKIVIPYYIYYDEFGVGDPFTPAATLHKMGGLYYSIASLPPKYASTVDNVLLAQLTYYSDYKEFKNAKCFCRLISELKHLATKGIEIKFNNKVVPIYFVLFGVLGDNLAANSLLGFSQSFSSNYFCRFCRASKEDTKILCVENEQLIRNKNNYDEDVKSQSYGIKEECVFNSIPHFNNTLNLTCDILHDFYLSICRYDMAKIIKYLIDEEFITLEDLNDRLRYFDYTEVDHGNKISFISEKHISQGYIIITGAEMSSLVTYFGIIFGDCVPEKDPVWEFYLLLFDLINLVTADSFDEHDLSSLQALIQTHNELYIKLFQGNLTAKFHILTHYPRIIKAMGPVKNLSCSKFECFHQKFRKYAHVVNSRVNIGYTLANKAQLELSYRFLSKEGFKNYIEVGQTVDSNLDIPGSSLYEISWTKVNGKIFRPGYAIYIRQNINDDPVFGIICRIITNKDQCIYFIYQESSTIGLCNHIKGFLLTLPKANEKFQLMYYDTNSYRKPLKIHVTANGSNVITCRDFK</sequence>
<dbReference type="OrthoDB" id="7692677at2759"/>
<accession>A0A8J2H6F0</accession>
<dbReference type="AlphaFoldDB" id="A0A8J2H6F0"/>